<dbReference type="Proteomes" id="UP000241190">
    <property type="component" value="Unassembled WGS sequence"/>
</dbReference>
<dbReference type="Gene3D" id="3.40.50.300">
    <property type="entry name" value="P-loop containing nucleotide triphosphate hydrolases"/>
    <property type="match status" value="1"/>
</dbReference>
<keyword evidence="6" id="KW-1185">Reference proteome</keyword>
<accession>A0ABX5GM20</accession>
<comment type="similarity">
    <text evidence="1">Belongs to the GSP E family.</text>
</comment>
<evidence type="ECO:0000259" key="4">
    <source>
        <dbReference type="Pfam" id="PF00437"/>
    </source>
</evidence>
<protein>
    <submittedName>
        <fullName evidence="5">Type II secretion protein</fullName>
    </submittedName>
</protein>
<evidence type="ECO:0000313" key="6">
    <source>
        <dbReference type="Proteomes" id="UP000241190"/>
    </source>
</evidence>
<dbReference type="InterPro" id="IPR001482">
    <property type="entry name" value="T2SS/T4SS_dom"/>
</dbReference>
<evidence type="ECO:0000313" key="5">
    <source>
        <dbReference type="EMBL" id="PSW88682.1"/>
    </source>
</evidence>
<name>A0ABX5GM20_9GAMM</name>
<keyword evidence="2" id="KW-0547">Nucleotide-binding</keyword>
<keyword evidence="3" id="KW-0067">ATP-binding</keyword>
<reference evidence="5 6" key="1">
    <citation type="submission" date="2018-03" db="EMBL/GenBank/DDBJ databases">
        <title>Whole genome sequencing of Histamine producing bacteria.</title>
        <authorList>
            <person name="Butler K."/>
        </authorList>
    </citation>
    <scope>NUCLEOTIDE SEQUENCE [LARGE SCALE GENOMIC DNA]</scope>
    <source>
        <strain evidence="5 6">ATCC 51761</strain>
    </source>
</reference>
<evidence type="ECO:0000256" key="1">
    <source>
        <dbReference type="ARBA" id="ARBA00006611"/>
    </source>
</evidence>
<gene>
    <name evidence="5" type="ORF">C9J52_20375</name>
</gene>
<proteinExistence type="inferred from homology"/>
<evidence type="ECO:0000256" key="2">
    <source>
        <dbReference type="ARBA" id="ARBA00022741"/>
    </source>
</evidence>
<dbReference type="InterPro" id="IPR027417">
    <property type="entry name" value="P-loop_NTPase"/>
</dbReference>
<sequence>MCLDDGSTFVTSEGEIKTANPQAPKLDDIAQYVKAMPFMTGKDVVISQTSVVEVSIAIDTMTQSEAVDSGRGKDTAIGSLLTALCQAAVERGASDIHVEVDGELTRILIRVDGKREVLERFADGQSALHQPRKMGTSLTSYVFATLGGQDIKLRDPANDRFALPLNWQGEVKLFEWRAALIPLDNGIKLTMRCLTSRDKALSLEDMDLPLPYLTILREMIQKRSGAIVICGPMGSGKSSLVTAMIETIDRTARCVHALEDPVEFKQSMVSKTTVEPKKETKLGEGRYRDYAFYAVETLRHDVDVPVLGEVREYAAAKEFCRKAETGGLAITTLHTNSALGVPQTFIQQLNIPAAIVGAPGLMLMFVHQKLVRKLCPYCALPLGVEARTIYDAAGCLAEYHKKKQQLHTLLPDIDNAQLKHPGGCKACSNKGEKGRLVVMEIIVLEDTDRQFIANEDDHGWKQHLIAQGWPDIRAHTLSRIKNGQVDIASASEQVDGLMPVDIQNIYTNMQGAL</sequence>
<organism evidence="5 6">
    <name type="scientific">Photobacterium iliopiscarium</name>
    <dbReference type="NCBI Taxonomy" id="56192"/>
    <lineage>
        <taxon>Bacteria</taxon>
        <taxon>Pseudomonadati</taxon>
        <taxon>Pseudomonadota</taxon>
        <taxon>Gammaproteobacteria</taxon>
        <taxon>Vibrionales</taxon>
        <taxon>Vibrionaceae</taxon>
        <taxon>Photobacterium</taxon>
    </lineage>
</organism>
<dbReference type="EMBL" id="PYOP01000074">
    <property type="protein sequence ID" value="PSW88682.1"/>
    <property type="molecule type" value="Genomic_DNA"/>
</dbReference>
<comment type="caution">
    <text evidence="5">The sequence shown here is derived from an EMBL/GenBank/DDBJ whole genome shotgun (WGS) entry which is preliminary data.</text>
</comment>
<dbReference type="SUPFAM" id="SSF52540">
    <property type="entry name" value="P-loop containing nucleoside triphosphate hydrolases"/>
    <property type="match status" value="1"/>
</dbReference>
<dbReference type="PANTHER" id="PTHR30258">
    <property type="entry name" value="TYPE II SECRETION SYSTEM PROTEIN GSPE-RELATED"/>
    <property type="match status" value="1"/>
</dbReference>
<evidence type="ECO:0000256" key="3">
    <source>
        <dbReference type="ARBA" id="ARBA00022840"/>
    </source>
</evidence>
<dbReference type="Gene3D" id="3.30.450.90">
    <property type="match status" value="1"/>
</dbReference>
<dbReference type="RefSeq" id="WP_107180633.1">
    <property type="nucleotide sequence ID" value="NZ_PYOP01000074.1"/>
</dbReference>
<feature type="domain" description="Bacterial type II secretion system protein E" evidence="4">
    <location>
        <begin position="74"/>
        <end position="487"/>
    </location>
</feature>
<dbReference type="PANTHER" id="PTHR30258:SF2">
    <property type="entry name" value="COMG OPERON PROTEIN 1"/>
    <property type="match status" value="1"/>
</dbReference>
<dbReference type="Pfam" id="PF00437">
    <property type="entry name" value="T2SSE"/>
    <property type="match status" value="1"/>
</dbReference>